<protein>
    <submittedName>
        <fullName evidence="2">Uncharacterized protein</fullName>
    </submittedName>
</protein>
<name>A0AA46WRQ5_RHORH</name>
<evidence type="ECO:0000313" key="2">
    <source>
        <dbReference type="EMBL" id="UZF43158.1"/>
    </source>
</evidence>
<evidence type="ECO:0000313" key="3">
    <source>
        <dbReference type="Proteomes" id="UP001162740"/>
    </source>
</evidence>
<dbReference type="EMBL" id="CP083974">
    <property type="protein sequence ID" value="UZF43158.1"/>
    <property type="molecule type" value="Genomic_DNA"/>
</dbReference>
<organism evidence="2 3">
    <name type="scientific">Rhodococcus rhodochrous</name>
    <dbReference type="NCBI Taxonomy" id="1829"/>
    <lineage>
        <taxon>Bacteria</taxon>
        <taxon>Bacillati</taxon>
        <taxon>Actinomycetota</taxon>
        <taxon>Actinomycetes</taxon>
        <taxon>Mycobacteriales</taxon>
        <taxon>Nocardiaceae</taxon>
        <taxon>Rhodococcus</taxon>
    </lineage>
</organism>
<accession>A0AA46WRQ5</accession>
<dbReference type="AlphaFoldDB" id="A0AA46WRQ5"/>
<dbReference type="Proteomes" id="UP001162740">
    <property type="component" value="Chromosome"/>
</dbReference>
<dbReference type="RefSeq" id="WP_143533340.1">
    <property type="nucleotide sequence ID" value="NZ_CBJNPB010000197.1"/>
</dbReference>
<reference evidence="2 3" key="1">
    <citation type="journal article" date="2021" name="Front. Microbiol.">
        <title>Bacterial Transformation of Aromatic Monomers in Softwood Black Liquor.</title>
        <authorList>
            <person name="Navas L.E."/>
            <person name="Dexter G."/>
            <person name="Liu J."/>
            <person name="Levy-Booth D."/>
            <person name="Cho M."/>
            <person name="Jang S.K."/>
            <person name="Mansfield S.D."/>
            <person name="Renneckar S."/>
            <person name="Mohn W.W."/>
            <person name="Eltis L.D."/>
        </authorList>
    </citation>
    <scope>NUCLEOTIDE SEQUENCE [LARGE SCALE GENOMIC DNA]</scope>
    <source>
        <strain evidence="2 3">GD02</strain>
    </source>
</reference>
<proteinExistence type="predicted"/>
<gene>
    <name evidence="2" type="ORF">KUM34_014675</name>
</gene>
<evidence type="ECO:0000256" key="1">
    <source>
        <dbReference type="SAM" id="MobiDB-lite"/>
    </source>
</evidence>
<feature type="region of interest" description="Disordered" evidence="1">
    <location>
        <begin position="56"/>
        <end position="98"/>
    </location>
</feature>
<sequence>MTRSEPNPLPPSRESLGLDLMDRIPELPEDAWRRVLDIATDPLTPRIGTELVPVEGIDENDIEHPAIDDLPIEQLDDPGNDELPEPEFVVDATDPDLG</sequence>
<feature type="compositionally biased region" description="Acidic residues" evidence="1">
    <location>
        <begin position="70"/>
        <end position="85"/>
    </location>
</feature>